<dbReference type="KEGG" id="aagg:ETAA8_32460"/>
<dbReference type="InterPro" id="IPR007280">
    <property type="entry name" value="Peptidase_C_arc/bac"/>
</dbReference>
<gene>
    <name evidence="2" type="ORF">ETAA8_32460</name>
</gene>
<dbReference type="Pfam" id="PF04151">
    <property type="entry name" value="PPC"/>
    <property type="match status" value="1"/>
</dbReference>
<dbReference type="Gene3D" id="2.60.120.380">
    <property type="match status" value="2"/>
</dbReference>
<dbReference type="AlphaFoldDB" id="A0A517YD26"/>
<name>A0A517YD26_9BACT</name>
<keyword evidence="3" id="KW-1185">Reference proteome</keyword>
<organism evidence="2 3">
    <name type="scientific">Anatilimnocola aggregata</name>
    <dbReference type="NCBI Taxonomy" id="2528021"/>
    <lineage>
        <taxon>Bacteria</taxon>
        <taxon>Pseudomonadati</taxon>
        <taxon>Planctomycetota</taxon>
        <taxon>Planctomycetia</taxon>
        <taxon>Pirellulales</taxon>
        <taxon>Pirellulaceae</taxon>
        <taxon>Anatilimnocola</taxon>
    </lineage>
</organism>
<sequence length="705" mass="76885">MPAIRNILRIALPVLLVMLSSPLIFAELPSPRLDRVNPLGAAAGTSLEVQVSGAEIEDLQTLVFDHPGIVAKPVEGKDLNKDRKFQVTIAADVPEGTYDARVTTKWGMSSPRLFAVSHGLADMAEQEPNNENATAQQLSVNTALNGQSDGNDRDVFRVALKAGQRITVDCQSARLDLQLDAVMQLLSVDGRQLASSGDYFGRDPFIDFQATADGDYFIVVHDLSYRGGLPYRLIVSNRPFVENVFPRAVQVGQTSELTAWGRNLSGNSEGKFSLTPPADAAIGMYRFLEHPTAHSVAPTAATCTLNGFQVRPDFGGASLNAVPVLLVDTPVSVEKEPNETLETPQPITLPAVISGRFDQQRDADWYEFSVEETGPYALDVYCERIAGQADPYVVLVDERGNRFQELDDFGHRQGPFDGHLRDPSGMVNLTAKQKYQLLVQDRYRRGGPRYQYVLSLRKPKPDFFVAAIHHQNPGPGGTTLRAGSAIYLDLIIHQRDGYKGAVVITAENLPPGVHCEATSIVSNSHGSVVLSADEHAANFDGPIKLIATGKQGDETIVREVRPYARVWQDNPASSRPTRQTFISVREQAPFGLQFENDKLTIEAGKKGEAKVQLKRLWPDFNGQLSLQSFAPPNSIKLNLPQIAAGANEATVTFDVQNNTQPGEYTITLLGQAQVPFEKDPKKGKANTLVTLACKPITITVSAAAK</sequence>
<proteinExistence type="predicted"/>
<dbReference type="SUPFAM" id="SSF89260">
    <property type="entry name" value="Collagen-binding domain"/>
    <property type="match status" value="1"/>
</dbReference>
<reference evidence="2 3" key="1">
    <citation type="submission" date="2019-02" db="EMBL/GenBank/DDBJ databases">
        <title>Deep-cultivation of Planctomycetes and their phenomic and genomic characterization uncovers novel biology.</title>
        <authorList>
            <person name="Wiegand S."/>
            <person name="Jogler M."/>
            <person name="Boedeker C."/>
            <person name="Pinto D."/>
            <person name="Vollmers J."/>
            <person name="Rivas-Marin E."/>
            <person name="Kohn T."/>
            <person name="Peeters S.H."/>
            <person name="Heuer A."/>
            <person name="Rast P."/>
            <person name="Oberbeckmann S."/>
            <person name="Bunk B."/>
            <person name="Jeske O."/>
            <person name="Meyerdierks A."/>
            <person name="Storesund J.E."/>
            <person name="Kallscheuer N."/>
            <person name="Luecker S."/>
            <person name="Lage O.M."/>
            <person name="Pohl T."/>
            <person name="Merkel B.J."/>
            <person name="Hornburger P."/>
            <person name="Mueller R.-W."/>
            <person name="Bruemmer F."/>
            <person name="Labrenz M."/>
            <person name="Spormann A.M."/>
            <person name="Op den Camp H."/>
            <person name="Overmann J."/>
            <person name="Amann R."/>
            <person name="Jetten M.S.M."/>
            <person name="Mascher T."/>
            <person name="Medema M.H."/>
            <person name="Devos D.P."/>
            <person name="Kaster A.-K."/>
            <person name="Ovreas L."/>
            <person name="Rohde M."/>
            <person name="Galperin M.Y."/>
            <person name="Jogler C."/>
        </authorList>
    </citation>
    <scope>NUCLEOTIDE SEQUENCE [LARGE SCALE GENOMIC DNA]</scope>
    <source>
        <strain evidence="2 3">ETA_A8</strain>
    </source>
</reference>
<dbReference type="EMBL" id="CP036274">
    <property type="protein sequence ID" value="QDU28146.1"/>
    <property type="molecule type" value="Genomic_DNA"/>
</dbReference>
<protein>
    <recommendedName>
        <fullName evidence="1">Peptidase C-terminal archaeal/bacterial domain-containing protein</fullName>
    </recommendedName>
</protein>
<evidence type="ECO:0000259" key="1">
    <source>
        <dbReference type="Pfam" id="PF04151"/>
    </source>
</evidence>
<dbReference type="RefSeq" id="WP_145089945.1">
    <property type="nucleotide sequence ID" value="NZ_CP036274.1"/>
</dbReference>
<dbReference type="Proteomes" id="UP000315017">
    <property type="component" value="Chromosome"/>
</dbReference>
<accession>A0A517YD26</accession>
<evidence type="ECO:0000313" key="3">
    <source>
        <dbReference type="Proteomes" id="UP000315017"/>
    </source>
</evidence>
<evidence type="ECO:0000313" key="2">
    <source>
        <dbReference type="EMBL" id="QDU28146.1"/>
    </source>
</evidence>
<dbReference type="OrthoDB" id="237792at2"/>
<feature type="domain" description="Peptidase C-terminal archaeal/bacterial" evidence="1">
    <location>
        <begin position="152"/>
        <end position="221"/>
    </location>
</feature>